<dbReference type="InterPro" id="IPR017850">
    <property type="entry name" value="Alkaline_phosphatase_core_sf"/>
</dbReference>
<organism evidence="2 3">
    <name type="scientific">Niastella vici</name>
    <dbReference type="NCBI Taxonomy" id="1703345"/>
    <lineage>
        <taxon>Bacteria</taxon>
        <taxon>Pseudomonadati</taxon>
        <taxon>Bacteroidota</taxon>
        <taxon>Chitinophagia</taxon>
        <taxon>Chitinophagales</taxon>
        <taxon>Chitinophagaceae</taxon>
        <taxon>Niastella</taxon>
    </lineage>
</organism>
<proteinExistence type="predicted"/>
<name>A0A1V9FES4_9BACT</name>
<reference evidence="2 3" key="1">
    <citation type="submission" date="2016-03" db="EMBL/GenBank/DDBJ databases">
        <title>Niastella vici sp. nov., isolated from farmland soil.</title>
        <authorList>
            <person name="Chen L."/>
            <person name="Wang D."/>
            <person name="Yang S."/>
            <person name="Wang G."/>
        </authorList>
    </citation>
    <scope>NUCLEOTIDE SEQUENCE [LARGE SCALE GENOMIC DNA]</scope>
    <source>
        <strain evidence="2 3">DJ57</strain>
    </source>
</reference>
<dbReference type="RefSeq" id="WP_081155822.1">
    <property type="nucleotide sequence ID" value="NZ_LVYD01000124.1"/>
</dbReference>
<comment type="caution">
    <text evidence="2">The sequence shown here is derived from an EMBL/GenBank/DDBJ whole genome shotgun (WGS) entry which is preliminary data.</text>
</comment>
<evidence type="ECO:0000259" key="1">
    <source>
        <dbReference type="Pfam" id="PF00884"/>
    </source>
</evidence>
<dbReference type="Pfam" id="PF00884">
    <property type="entry name" value="Sulfatase"/>
    <property type="match status" value="1"/>
</dbReference>
<dbReference type="SUPFAM" id="SSF53649">
    <property type="entry name" value="Alkaline phosphatase-like"/>
    <property type="match status" value="1"/>
</dbReference>
<feature type="domain" description="Sulfatase N-terminal" evidence="1">
    <location>
        <begin position="14"/>
        <end position="380"/>
    </location>
</feature>
<dbReference type="PANTHER" id="PTHR46615">
    <property type="entry name" value="ARYLSULFATASE K"/>
    <property type="match status" value="1"/>
</dbReference>
<keyword evidence="2" id="KW-0378">Hydrolase</keyword>
<dbReference type="CDD" id="cd16035">
    <property type="entry name" value="sulfatase_like"/>
    <property type="match status" value="1"/>
</dbReference>
<evidence type="ECO:0000313" key="2">
    <source>
        <dbReference type="EMBL" id="OQP56859.1"/>
    </source>
</evidence>
<dbReference type="GO" id="GO:0015024">
    <property type="term" value="F:glucuronate-2-sulfatase activity"/>
    <property type="evidence" value="ECO:0007669"/>
    <property type="project" value="TreeGrafter"/>
</dbReference>
<evidence type="ECO:0000313" key="3">
    <source>
        <dbReference type="Proteomes" id="UP000192796"/>
    </source>
</evidence>
<dbReference type="PANTHER" id="PTHR46615:SF1">
    <property type="entry name" value="ARYLSULFATASE K"/>
    <property type="match status" value="1"/>
</dbReference>
<dbReference type="Proteomes" id="UP000192796">
    <property type="component" value="Unassembled WGS sequence"/>
</dbReference>
<accession>A0A1V9FES4</accession>
<gene>
    <name evidence="2" type="ORF">A3860_09760</name>
</gene>
<dbReference type="STRING" id="1703345.A3860_09760"/>
<dbReference type="Gene3D" id="3.40.720.10">
    <property type="entry name" value="Alkaline Phosphatase, subunit A"/>
    <property type="match status" value="1"/>
</dbReference>
<sequence>MDLSKKLTQLGKQPDFILIITDEQRATQHFPPGWEQQNLPTLTFLKKNGFSFDRAFCNTCMCSPSRATLFTGIYPAKHLVSQTLTIGGPLSPAEPTLNTALPNIMNVLWNEGYDVQYRGKWHMSKGVAGNGAVTNYDTLTAADISLFGAMGWVAPDAGEDVNPLNFGGGFANHDARYVSEAIQYLQQVKARRAAGDNKPYCLIVSLVNPHDVLAYPKTAGTSGYHSSAWSGREIGLPDTVNEHLLLNKKPMAQEQILLGMDGLLGPLPTTEQKLNYINFYGYLLSWVDKEVGFLIRELYAKDANGKSLADTAIVTFTSDHGEMGLAHGGLRQKTFVAYEEAIRVPLVISNPVLFSDQTVKNSMALATLVDIMPTFMEIAHVQNPPSGLAGTSLLPIIQDGTPVQESILFTYDDTKAGSNSKWSAVNAANRIRCIRTEKWKYSYYFDAAGAYYNQYELYDLVNDPSEYTNLAYDPAYKEVRETLKKQLHKLEVDKLRAMAPPEMESVPESQLDSVSA</sequence>
<dbReference type="InterPro" id="IPR051849">
    <property type="entry name" value="GAG-degrading_sulfatase"/>
</dbReference>
<dbReference type="OrthoDB" id="9789742at2"/>
<dbReference type="GO" id="GO:0004065">
    <property type="term" value="F:arylsulfatase activity"/>
    <property type="evidence" value="ECO:0007669"/>
    <property type="project" value="TreeGrafter"/>
</dbReference>
<dbReference type="AlphaFoldDB" id="A0A1V9FES4"/>
<dbReference type="EMBL" id="LVYD01000124">
    <property type="protein sequence ID" value="OQP56859.1"/>
    <property type="molecule type" value="Genomic_DNA"/>
</dbReference>
<protein>
    <submittedName>
        <fullName evidence="2">Hydrolase</fullName>
    </submittedName>
</protein>
<dbReference type="InterPro" id="IPR000917">
    <property type="entry name" value="Sulfatase_N"/>
</dbReference>
<keyword evidence="3" id="KW-1185">Reference proteome</keyword>